<proteinExistence type="predicted"/>
<reference evidence="2" key="1">
    <citation type="journal article" date="2017" name="Nature">
        <title>The sunflower genome provides insights into oil metabolism, flowering and Asterid evolution.</title>
        <authorList>
            <person name="Badouin H."/>
            <person name="Gouzy J."/>
            <person name="Grassa C.J."/>
            <person name="Murat F."/>
            <person name="Staton S.E."/>
            <person name="Cottret L."/>
            <person name="Lelandais-Briere C."/>
            <person name="Owens G.L."/>
            <person name="Carrere S."/>
            <person name="Mayjonade B."/>
            <person name="Legrand L."/>
            <person name="Gill N."/>
            <person name="Kane N.C."/>
            <person name="Bowers J.E."/>
            <person name="Hubner S."/>
            <person name="Bellec A."/>
            <person name="Berard A."/>
            <person name="Berges H."/>
            <person name="Blanchet N."/>
            <person name="Boniface M.C."/>
            <person name="Brunel D."/>
            <person name="Catrice O."/>
            <person name="Chaidir N."/>
            <person name="Claudel C."/>
            <person name="Donnadieu C."/>
            <person name="Faraut T."/>
            <person name="Fievet G."/>
            <person name="Helmstetter N."/>
            <person name="King M."/>
            <person name="Knapp S.J."/>
            <person name="Lai Z."/>
            <person name="Le Paslier M.C."/>
            <person name="Lippi Y."/>
            <person name="Lorenzon L."/>
            <person name="Mandel J.R."/>
            <person name="Marage G."/>
            <person name="Marchand G."/>
            <person name="Marquand E."/>
            <person name="Bret-Mestries E."/>
            <person name="Morien E."/>
            <person name="Nambeesan S."/>
            <person name="Nguyen T."/>
            <person name="Pegot-Espagnet P."/>
            <person name="Pouilly N."/>
            <person name="Raftis F."/>
            <person name="Sallet E."/>
            <person name="Schiex T."/>
            <person name="Thomas J."/>
            <person name="Vandecasteele C."/>
            <person name="Vares D."/>
            <person name="Vear F."/>
            <person name="Vautrin S."/>
            <person name="Crespi M."/>
            <person name="Mangin B."/>
            <person name="Burke J.M."/>
            <person name="Salse J."/>
            <person name="Munos S."/>
            <person name="Vincourt P."/>
            <person name="Rieseberg L.H."/>
            <person name="Langlade N.B."/>
        </authorList>
    </citation>
    <scope>NUCLEOTIDE SEQUENCE</scope>
    <source>
        <tissue evidence="2">Leaves</tissue>
    </source>
</reference>
<name>A0A9K3IFV5_HELAN</name>
<dbReference type="Gramene" id="mRNA:HanXRQr2_Chr08g0348791">
    <property type="protein sequence ID" value="CDS:HanXRQr2_Chr08g0348791.1"/>
    <property type="gene ID" value="HanXRQr2_Chr08g0348791"/>
</dbReference>
<organism evidence="2 3">
    <name type="scientific">Helianthus annuus</name>
    <name type="common">Common sunflower</name>
    <dbReference type="NCBI Taxonomy" id="4232"/>
    <lineage>
        <taxon>Eukaryota</taxon>
        <taxon>Viridiplantae</taxon>
        <taxon>Streptophyta</taxon>
        <taxon>Embryophyta</taxon>
        <taxon>Tracheophyta</taxon>
        <taxon>Spermatophyta</taxon>
        <taxon>Magnoliopsida</taxon>
        <taxon>eudicotyledons</taxon>
        <taxon>Gunneridae</taxon>
        <taxon>Pentapetalae</taxon>
        <taxon>asterids</taxon>
        <taxon>campanulids</taxon>
        <taxon>Asterales</taxon>
        <taxon>Asteraceae</taxon>
        <taxon>Asteroideae</taxon>
        <taxon>Heliantheae alliance</taxon>
        <taxon>Heliantheae</taxon>
        <taxon>Helianthus</taxon>
    </lineage>
</organism>
<keyword evidence="3" id="KW-1185">Reference proteome</keyword>
<dbReference type="EMBL" id="MNCJ02000323">
    <property type="protein sequence ID" value="KAF5796211.1"/>
    <property type="molecule type" value="Genomic_DNA"/>
</dbReference>
<dbReference type="EC" id="2.7.11.1" evidence="2"/>
<accession>A0A9K3IFV5</accession>
<sequence>MSEVVESLKPLPALKDMASSSIYFQTVQSEQVGSSPNGRHRARFQTGRFQETGHSILEAYRYQVAHVRRRFISSWFKTHQRRMRSVKNGFFWYMRFNFLVLLLIFFFFLKNSSNCLKPYKSNKKRCAIYVVMNLE</sequence>
<gene>
    <name evidence="2" type="ORF">HanXRQr2_Chr08g0348791</name>
</gene>
<keyword evidence="1" id="KW-0812">Transmembrane</keyword>
<protein>
    <submittedName>
        <fullName evidence="2">Non-specific serine/threonine protein kinase</fullName>
        <ecNumber evidence="2">2.7.11.1</ecNumber>
    </submittedName>
</protein>
<keyword evidence="2" id="KW-0723">Serine/threonine-protein kinase</keyword>
<dbReference type="GO" id="GO:0004674">
    <property type="term" value="F:protein serine/threonine kinase activity"/>
    <property type="evidence" value="ECO:0007669"/>
    <property type="project" value="UniProtKB-KW"/>
</dbReference>
<dbReference type="Proteomes" id="UP000215914">
    <property type="component" value="Unassembled WGS sequence"/>
</dbReference>
<feature type="transmembrane region" description="Helical" evidence="1">
    <location>
        <begin position="90"/>
        <end position="109"/>
    </location>
</feature>
<keyword evidence="1" id="KW-0472">Membrane</keyword>
<dbReference type="AlphaFoldDB" id="A0A9K3IFV5"/>
<keyword evidence="2" id="KW-0418">Kinase</keyword>
<keyword evidence="1" id="KW-1133">Transmembrane helix</keyword>
<comment type="caution">
    <text evidence="2">The sequence shown here is derived from an EMBL/GenBank/DDBJ whole genome shotgun (WGS) entry which is preliminary data.</text>
</comment>
<evidence type="ECO:0000313" key="2">
    <source>
        <dbReference type="EMBL" id="KAF5796211.1"/>
    </source>
</evidence>
<reference evidence="2" key="2">
    <citation type="submission" date="2020-06" db="EMBL/GenBank/DDBJ databases">
        <title>Helianthus annuus Genome sequencing and assembly Release 2.</title>
        <authorList>
            <person name="Gouzy J."/>
            <person name="Langlade N."/>
            <person name="Munos S."/>
        </authorList>
    </citation>
    <scope>NUCLEOTIDE SEQUENCE</scope>
    <source>
        <tissue evidence="2">Leaves</tissue>
    </source>
</reference>
<keyword evidence="2" id="KW-0808">Transferase</keyword>
<evidence type="ECO:0000313" key="3">
    <source>
        <dbReference type="Proteomes" id="UP000215914"/>
    </source>
</evidence>
<evidence type="ECO:0000256" key="1">
    <source>
        <dbReference type="SAM" id="Phobius"/>
    </source>
</evidence>